<dbReference type="AlphaFoldDB" id="A0AAD1XX89"/>
<protein>
    <submittedName>
        <fullName evidence="1">Uncharacterized protein</fullName>
    </submittedName>
</protein>
<comment type="caution">
    <text evidence="1">The sequence shown here is derived from an EMBL/GenBank/DDBJ whole genome shotgun (WGS) entry which is preliminary data.</text>
</comment>
<dbReference type="Proteomes" id="UP001295684">
    <property type="component" value="Unassembled WGS sequence"/>
</dbReference>
<proteinExistence type="predicted"/>
<name>A0AAD1XX89_EUPCR</name>
<organism evidence="1 2">
    <name type="scientific">Euplotes crassus</name>
    <dbReference type="NCBI Taxonomy" id="5936"/>
    <lineage>
        <taxon>Eukaryota</taxon>
        <taxon>Sar</taxon>
        <taxon>Alveolata</taxon>
        <taxon>Ciliophora</taxon>
        <taxon>Intramacronucleata</taxon>
        <taxon>Spirotrichea</taxon>
        <taxon>Hypotrichia</taxon>
        <taxon>Euplotida</taxon>
        <taxon>Euplotidae</taxon>
        <taxon>Moneuplotes</taxon>
    </lineage>
</organism>
<evidence type="ECO:0000313" key="2">
    <source>
        <dbReference type="Proteomes" id="UP001295684"/>
    </source>
</evidence>
<dbReference type="EMBL" id="CAMPGE010021806">
    <property type="protein sequence ID" value="CAI2379922.1"/>
    <property type="molecule type" value="Genomic_DNA"/>
</dbReference>
<sequence length="58" mass="6682">MVVHATTVHRTLPNGIILSFMPPQIDNSLNLTRFFRFSAYRYQGLVFTHPVNCGLEIF</sequence>
<reference evidence="1" key="1">
    <citation type="submission" date="2023-07" db="EMBL/GenBank/DDBJ databases">
        <authorList>
            <consortium name="AG Swart"/>
            <person name="Singh M."/>
            <person name="Singh A."/>
            <person name="Seah K."/>
            <person name="Emmerich C."/>
        </authorList>
    </citation>
    <scope>NUCLEOTIDE SEQUENCE</scope>
    <source>
        <strain evidence="1">DP1</strain>
    </source>
</reference>
<accession>A0AAD1XX89</accession>
<keyword evidence="2" id="KW-1185">Reference proteome</keyword>
<evidence type="ECO:0000313" key="1">
    <source>
        <dbReference type="EMBL" id="CAI2379922.1"/>
    </source>
</evidence>
<gene>
    <name evidence="1" type="ORF">ECRASSUSDP1_LOCUS21344</name>
</gene>